<protein>
    <recommendedName>
        <fullName evidence="5 11">Dihydrolipoyllysine-residue succinyltransferase component of 2-oxoglutarate dehydrogenase complex</fullName>
        <ecNumber evidence="4 11">2.3.1.61</ecNumber>
    </recommendedName>
    <alternativeName>
        <fullName evidence="11">2-oxoglutarate dehydrogenase complex component E2</fullName>
    </alternativeName>
</protein>
<proteinExistence type="inferred from homology"/>
<evidence type="ECO:0000313" key="15">
    <source>
        <dbReference type="EMBL" id="EIT68087.1"/>
    </source>
</evidence>
<evidence type="ECO:0000259" key="14">
    <source>
        <dbReference type="PROSITE" id="PS51826"/>
    </source>
</evidence>
<dbReference type="InterPro" id="IPR001078">
    <property type="entry name" value="2-oxoacid_DH_actylTfrase"/>
</dbReference>
<dbReference type="NCBIfam" id="NF004309">
    <property type="entry name" value="PRK05704.1"/>
    <property type="match status" value="1"/>
</dbReference>
<feature type="domain" description="Lipoyl-binding" evidence="13">
    <location>
        <begin position="2"/>
        <end position="77"/>
    </location>
</feature>
<feature type="compositionally biased region" description="Low complexity" evidence="12">
    <location>
        <begin position="100"/>
        <end position="113"/>
    </location>
</feature>
<dbReference type="InterPro" id="IPR036625">
    <property type="entry name" value="E3-bd_dom_sf"/>
</dbReference>
<keyword evidence="6 11" id="KW-0816">Tricarboxylic acid cycle</keyword>
<dbReference type="GO" id="GO:0005829">
    <property type="term" value="C:cytosol"/>
    <property type="evidence" value="ECO:0007669"/>
    <property type="project" value="TreeGrafter"/>
</dbReference>
<dbReference type="PROSITE" id="PS50968">
    <property type="entry name" value="BIOTINYL_LIPOYL"/>
    <property type="match status" value="1"/>
</dbReference>
<dbReference type="OrthoDB" id="9805770at2"/>
<evidence type="ECO:0000256" key="3">
    <source>
        <dbReference type="ARBA" id="ARBA00007317"/>
    </source>
</evidence>
<feature type="domain" description="Peripheral subunit-binding (PSBD)" evidence="14">
    <location>
        <begin position="120"/>
        <end position="157"/>
    </location>
</feature>
<dbReference type="GO" id="GO:0006099">
    <property type="term" value="P:tricarboxylic acid cycle"/>
    <property type="evidence" value="ECO:0007669"/>
    <property type="project" value="UniProtKB-UniRule"/>
</dbReference>
<evidence type="ECO:0000256" key="12">
    <source>
        <dbReference type="SAM" id="MobiDB-lite"/>
    </source>
</evidence>
<dbReference type="STRING" id="1172194.WQQ_45220"/>
<dbReference type="InterPro" id="IPR023213">
    <property type="entry name" value="CAT-like_dom_sf"/>
</dbReference>
<evidence type="ECO:0000256" key="8">
    <source>
        <dbReference type="ARBA" id="ARBA00022823"/>
    </source>
</evidence>
<evidence type="ECO:0000256" key="7">
    <source>
        <dbReference type="ARBA" id="ARBA00022679"/>
    </source>
</evidence>
<dbReference type="UniPathway" id="UPA00868">
    <property type="reaction ID" value="UER00840"/>
</dbReference>
<dbReference type="Gene3D" id="4.10.320.10">
    <property type="entry name" value="E3-binding domain"/>
    <property type="match status" value="1"/>
</dbReference>
<feature type="compositionally biased region" description="Low complexity" evidence="12">
    <location>
        <begin position="163"/>
        <end position="181"/>
    </location>
</feature>
<evidence type="ECO:0000256" key="5">
    <source>
        <dbReference type="ARBA" id="ARBA00019511"/>
    </source>
</evidence>
<dbReference type="GO" id="GO:0045252">
    <property type="term" value="C:oxoglutarate dehydrogenase complex"/>
    <property type="evidence" value="ECO:0007669"/>
    <property type="project" value="UniProtKB-UniRule"/>
</dbReference>
<name>I7Z8U7_9GAMM</name>
<dbReference type="SUPFAM" id="SSF51230">
    <property type="entry name" value="Single hybrid motif"/>
    <property type="match status" value="1"/>
</dbReference>
<keyword evidence="9 11" id="KW-0012">Acyltransferase</keyword>
<comment type="similarity">
    <text evidence="3 11">Belongs to the 2-oxoacid dehydrogenase family.</text>
</comment>
<evidence type="ECO:0000256" key="4">
    <source>
        <dbReference type="ARBA" id="ARBA00012945"/>
    </source>
</evidence>
<comment type="caution">
    <text evidence="15">The sequence shown here is derived from an EMBL/GenBank/DDBJ whole genome shotgun (WGS) entry which is preliminary data.</text>
</comment>
<dbReference type="PANTHER" id="PTHR43416">
    <property type="entry name" value="DIHYDROLIPOYLLYSINE-RESIDUE SUCCINYLTRANSFERASE COMPONENT OF 2-OXOGLUTARATE DEHYDROGENASE COMPLEX, MITOCHONDRIAL-RELATED"/>
    <property type="match status" value="1"/>
</dbReference>
<dbReference type="GO" id="GO:0004149">
    <property type="term" value="F:dihydrolipoyllysine-residue succinyltransferase activity"/>
    <property type="evidence" value="ECO:0007669"/>
    <property type="project" value="UniProtKB-UniRule"/>
</dbReference>
<dbReference type="Pfam" id="PF00364">
    <property type="entry name" value="Biotin_lipoyl"/>
    <property type="match status" value="1"/>
</dbReference>
<reference evidence="15 16" key="1">
    <citation type="journal article" date="2012" name="J. Bacteriol.">
        <title>Genome Sequence of n-Alkane-Degrading Hydrocarboniphaga effusa Strain AP103T (ATCC BAA-332T).</title>
        <authorList>
            <person name="Chang H.K."/>
            <person name="Zylstra G.J."/>
            <person name="Chae J.C."/>
        </authorList>
    </citation>
    <scope>NUCLEOTIDE SEQUENCE [LARGE SCALE GENOMIC DNA]</scope>
    <source>
        <strain evidence="15 16">AP103</strain>
    </source>
</reference>
<dbReference type="RefSeq" id="WP_007187457.1">
    <property type="nucleotide sequence ID" value="NZ_AKGD01000004.1"/>
</dbReference>
<dbReference type="FunFam" id="3.30.559.10:FF:000007">
    <property type="entry name" value="Dihydrolipoamide acetyltransferase component of pyruvate dehydrogenase complex"/>
    <property type="match status" value="1"/>
</dbReference>
<dbReference type="SUPFAM" id="SSF52777">
    <property type="entry name" value="CoA-dependent acyltransferases"/>
    <property type="match status" value="1"/>
</dbReference>
<comment type="pathway">
    <text evidence="2 11">Amino-acid degradation; L-lysine degradation via saccharopine pathway; glutaryl-CoA from L-lysine: step 6/6.</text>
</comment>
<keyword evidence="7 11" id="KW-0808">Transferase</keyword>
<dbReference type="InterPro" id="IPR050537">
    <property type="entry name" value="2-oxoacid_dehydrogenase"/>
</dbReference>
<evidence type="ECO:0000256" key="2">
    <source>
        <dbReference type="ARBA" id="ARBA00005145"/>
    </source>
</evidence>
<evidence type="ECO:0000256" key="1">
    <source>
        <dbReference type="ARBA" id="ARBA00004052"/>
    </source>
</evidence>
<dbReference type="GO" id="GO:0033512">
    <property type="term" value="P:L-lysine catabolic process to acetyl-CoA via saccharopine"/>
    <property type="evidence" value="ECO:0007669"/>
    <property type="project" value="UniProtKB-UniRule"/>
</dbReference>
<dbReference type="CDD" id="cd06849">
    <property type="entry name" value="lipoyl_domain"/>
    <property type="match status" value="1"/>
</dbReference>
<dbReference type="PATRIC" id="fig|1172194.4.peg.4385"/>
<dbReference type="PANTHER" id="PTHR43416:SF5">
    <property type="entry name" value="DIHYDROLIPOYLLYSINE-RESIDUE SUCCINYLTRANSFERASE COMPONENT OF 2-OXOGLUTARATE DEHYDROGENASE COMPLEX, MITOCHONDRIAL"/>
    <property type="match status" value="1"/>
</dbReference>
<keyword evidence="16" id="KW-1185">Reference proteome</keyword>
<evidence type="ECO:0000259" key="13">
    <source>
        <dbReference type="PROSITE" id="PS50968"/>
    </source>
</evidence>
<organism evidence="15 16">
    <name type="scientific">Hydrocarboniphaga effusa AP103</name>
    <dbReference type="NCBI Taxonomy" id="1172194"/>
    <lineage>
        <taxon>Bacteria</taxon>
        <taxon>Pseudomonadati</taxon>
        <taxon>Pseudomonadota</taxon>
        <taxon>Gammaproteobacteria</taxon>
        <taxon>Nevskiales</taxon>
        <taxon>Nevskiaceae</taxon>
        <taxon>Hydrocarboniphaga</taxon>
    </lineage>
</organism>
<evidence type="ECO:0000256" key="6">
    <source>
        <dbReference type="ARBA" id="ARBA00022532"/>
    </source>
</evidence>
<dbReference type="Proteomes" id="UP000003704">
    <property type="component" value="Unassembled WGS sequence"/>
</dbReference>
<dbReference type="Gene3D" id="2.40.50.100">
    <property type="match status" value="1"/>
</dbReference>
<dbReference type="AlphaFoldDB" id="I7Z8U7"/>
<comment type="cofactor">
    <cofactor evidence="11">
        <name>(R)-lipoate</name>
        <dbReference type="ChEBI" id="CHEBI:83088"/>
    </cofactor>
    <text evidence="11">Binds 1 lipoyl cofactor covalently.</text>
</comment>
<evidence type="ECO:0000256" key="9">
    <source>
        <dbReference type="ARBA" id="ARBA00023315"/>
    </source>
</evidence>
<evidence type="ECO:0000256" key="11">
    <source>
        <dbReference type="RuleBase" id="RU361138"/>
    </source>
</evidence>
<evidence type="ECO:0000256" key="10">
    <source>
        <dbReference type="ARBA" id="ARBA00052761"/>
    </source>
</evidence>
<accession>I7Z8U7</accession>
<comment type="function">
    <text evidence="1 11">E2 component of the 2-oxoglutarate dehydrogenase (OGDH) complex which catalyzes the second step in the conversion of 2-oxoglutarate to succinyl-CoA and CO(2).</text>
</comment>
<gene>
    <name evidence="15" type="ORF">WQQ_45220</name>
</gene>
<feature type="region of interest" description="Disordered" evidence="12">
    <location>
        <begin position="95"/>
        <end position="122"/>
    </location>
</feature>
<evidence type="ECO:0000313" key="16">
    <source>
        <dbReference type="Proteomes" id="UP000003704"/>
    </source>
</evidence>
<sequence>MSIEIKVPALPESVSSATLSAWHVKAGEPVKREQNLVDLETDKVMLEVPSTVDGILKEIRIQPGATVNAGDVIGIIEEGASAAGPKADEPQVMAKNEAKASQPTSTTTPAPATNGGGDDQQGPAVRKLLAELGLSAAQITGTGKGGRLTVEDVKAFAAKPAPAAAPAAKAEAPKPASKPAAGSREEQRVPMTRIRARIAERLKESQNTAAMLTTFNEVDLKAVNDLRAKFKDSFEKTHGSKLGFMSFFVKASIEALKKYPLVNASIDGNDIVYHAYYDIGVAVSSERGLVVPILRDADAMSFSEIEKTIGELGAKAKNNKLTMEDLTGGTFSITNGGIFGSMMSTPILNPPQAAILGMHGIFDRPVVVKGEIVIRPMMYIALTYDHRIIDGRDAVLFLKSIKDSLEDPSRLLLQL</sequence>
<dbReference type="Gene3D" id="3.30.559.10">
    <property type="entry name" value="Chloramphenicol acetyltransferase-like domain"/>
    <property type="match status" value="1"/>
</dbReference>
<dbReference type="EC" id="2.3.1.61" evidence="4 11"/>
<dbReference type="PROSITE" id="PS51826">
    <property type="entry name" value="PSBD"/>
    <property type="match status" value="1"/>
</dbReference>
<dbReference type="NCBIfam" id="TIGR01347">
    <property type="entry name" value="sucB"/>
    <property type="match status" value="1"/>
</dbReference>
<dbReference type="SUPFAM" id="SSF47005">
    <property type="entry name" value="Peripheral subunit-binding domain of 2-oxo acid dehydrogenase complex"/>
    <property type="match status" value="1"/>
</dbReference>
<dbReference type="InterPro" id="IPR004167">
    <property type="entry name" value="PSBD"/>
</dbReference>
<dbReference type="InterPro" id="IPR011053">
    <property type="entry name" value="Single_hybrid_motif"/>
</dbReference>
<dbReference type="InterPro" id="IPR006255">
    <property type="entry name" value="SucB"/>
</dbReference>
<keyword evidence="8 11" id="KW-0450">Lipoyl</keyword>
<dbReference type="InterPro" id="IPR000089">
    <property type="entry name" value="Biotin_lipoyl"/>
</dbReference>
<dbReference type="Pfam" id="PF00198">
    <property type="entry name" value="2-oxoacid_dh"/>
    <property type="match status" value="1"/>
</dbReference>
<comment type="catalytic activity">
    <reaction evidence="10 11">
        <text>N(6)-[(R)-dihydrolipoyl]-L-lysyl-[protein] + succinyl-CoA = N(6)-[(R)-S(8)-succinyldihydrolipoyl]-L-lysyl-[protein] + CoA</text>
        <dbReference type="Rhea" id="RHEA:15213"/>
        <dbReference type="Rhea" id="RHEA-COMP:10475"/>
        <dbReference type="Rhea" id="RHEA-COMP:20092"/>
        <dbReference type="ChEBI" id="CHEBI:57287"/>
        <dbReference type="ChEBI" id="CHEBI:57292"/>
        <dbReference type="ChEBI" id="CHEBI:83100"/>
        <dbReference type="ChEBI" id="CHEBI:83120"/>
        <dbReference type="EC" id="2.3.1.61"/>
    </reaction>
</comment>
<feature type="region of interest" description="Disordered" evidence="12">
    <location>
        <begin position="163"/>
        <end position="188"/>
    </location>
</feature>
<dbReference type="Pfam" id="PF02817">
    <property type="entry name" value="E3_binding"/>
    <property type="match status" value="1"/>
</dbReference>
<dbReference type="EMBL" id="AKGD01000004">
    <property type="protein sequence ID" value="EIT68087.1"/>
    <property type="molecule type" value="Genomic_DNA"/>
</dbReference>